<protein>
    <submittedName>
        <fullName evidence="1">Uncharacterized protein</fullName>
    </submittedName>
</protein>
<dbReference type="AlphaFoldDB" id="A0A818CR26"/>
<name>A0A818CR26_9BILA</name>
<comment type="caution">
    <text evidence="1">The sequence shown here is derived from an EMBL/GenBank/DDBJ whole genome shotgun (WGS) entry which is preliminary data.</text>
</comment>
<evidence type="ECO:0000313" key="1">
    <source>
        <dbReference type="EMBL" id="CAF3436096.1"/>
    </source>
</evidence>
<dbReference type="EMBL" id="CAJNYV010001776">
    <property type="protein sequence ID" value="CAF3436096.1"/>
    <property type="molecule type" value="Genomic_DNA"/>
</dbReference>
<evidence type="ECO:0000313" key="2">
    <source>
        <dbReference type="Proteomes" id="UP000663865"/>
    </source>
</evidence>
<dbReference type="Proteomes" id="UP000663865">
    <property type="component" value="Unassembled WGS sequence"/>
</dbReference>
<reference evidence="1" key="1">
    <citation type="submission" date="2021-02" db="EMBL/GenBank/DDBJ databases">
        <authorList>
            <person name="Nowell W R."/>
        </authorList>
    </citation>
    <scope>NUCLEOTIDE SEQUENCE</scope>
</reference>
<sequence>MTTSTLNQSKGRGAIKGTHLTIDEIPLQSDMFRSFILLIFLSAAIGWSDGTSPNWLGKFNVSPLCDQQVCCCLTGEVQVKEFGYFFMALSGKLAGQCSGLSTFWLPVMKPSTYTTKLPIIGVLNLNEDSTTLTAESPLGSQCNGRAVREQ</sequence>
<organism evidence="1 2">
    <name type="scientific">Rotaria socialis</name>
    <dbReference type="NCBI Taxonomy" id="392032"/>
    <lineage>
        <taxon>Eukaryota</taxon>
        <taxon>Metazoa</taxon>
        <taxon>Spiralia</taxon>
        <taxon>Gnathifera</taxon>
        <taxon>Rotifera</taxon>
        <taxon>Eurotatoria</taxon>
        <taxon>Bdelloidea</taxon>
        <taxon>Philodinida</taxon>
        <taxon>Philodinidae</taxon>
        <taxon>Rotaria</taxon>
    </lineage>
</organism>
<accession>A0A818CR26</accession>
<proteinExistence type="predicted"/>
<gene>
    <name evidence="1" type="ORF">KIK155_LOCUS11236</name>
</gene>